<comment type="subcellular location">
    <subcellularLocation>
        <location evidence="1">Mitochondrion</location>
    </subcellularLocation>
</comment>
<dbReference type="STRING" id="8005.ENSEEEP00000006637"/>
<dbReference type="PANTHER" id="PTHR21228">
    <property type="entry name" value="FAST LEU-RICH DOMAIN-CONTAINING"/>
    <property type="match status" value="1"/>
</dbReference>
<accession>A0A4W4E5U8</accession>
<dbReference type="Proteomes" id="UP000314983">
    <property type="component" value="Chromosome 16"/>
</dbReference>
<evidence type="ECO:0000259" key="3">
    <source>
        <dbReference type="PROSITE" id="PS51286"/>
    </source>
</evidence>
<dbReference type="GeneID" id="113587234"/>
<dbReference type="AlphaFoldDB" id="A0A4W4E5U8"/>
<dbReference type="RefSeq" id="XP_026881603.2">
    <property type="nucleotide sequence ID" value="XM_027025802.2"/>
</dbReference>
<dbReference type="GO" id="GO:0003723">
    <property type="term" value="F:RNA binding"/>
    <property type="evidence" value="ECO:0007669"/>
    <property type="project" value="TreeGrafter"/>
</dbReference>
<dbReference type="InterPro" id="IPR050870">
    <property type="entry name" value="FAST_kinase"/>
</dbReference>
<dbReference type="GeneTree" id="ENSGT01030000234607"/>
<dbReference type="InterPro" id="IPR010622">
    <property type="entry name" value="FAST_Leu-rich"/>
</dbReference>
<evidence type="ECO:0000313" key="4">
    <source>
        <dbReference type="Ensembl" id="ENSEEEP00000006637.2"/>
    </source>
</evidence>
<dbReference type="Ensembl" id="ENSEEET00000006729.2">
    <property type="protein sequence ID" value="ENSEEEP00000006637.2"/>
    <property type="gene ID" value="ENSEEEG00000003518.2"/>
</dbReference>
<protein>
    <recommendedName>
        <fullName evidence="3">RAP domain-containing protein</fullName>
    </recommendedName>
</protein>
<evidence type="ECO:0000256" key="2">
    <source>
        <dbReference type="ARBA" id="ARBA00023128"/>
    </source>
</evidence>
<dbReference type="SMART" id="SM00952">
    <property type="entry name" value="RAP"/>
    <property type="match status" value="1"/>
</dbReference>
<reference evidence="5" key="2">
    <citation type="journal article" date="2017" name="Sci. Adv.">
        <title>A tail of two voltages: Proteomic comparison of the three electric organs of the electric eel.</title>
        <authorList>
            <person name="Traeger L.L."/>
            <person name="Sabat G."/>
            <person name="Barrett-Wilt G.A."/>
            <person name="Wells G.B."/>
            <person name="Sussman M.R."/>
        </authorList>
    </citation>
    <scope>NUCLEOTIDE SEQUENCE [LARGE SCALE GENOMIC DNA]</scope>
</reference>
<dbReference type="GO" id="GO:0000963">
    <property type="term" value="P:mitochondrial RNA processing"/>
    <property type="evidence" value="ECO:0007669"/>
    <property type="project" value="TreeGrafter"/>
</dbReference>
<keyword evidence="5" id="KW-1185">Reference proteome</keyword>
<keyword evidence="2" id="KW-0496">Mitochondrion</keyword>
<dbReference type="GO" id="GO:0044528">
    <property type="term" value="P:regulation of mitochondrial mRNA stability"/>
    <property type="evidence" value="ECO:0007669"/>
    <property type="project" value="InterPro"/>
</dbReference>
<dbReference type="Pfam" id="PF08373">
    <property type="entry name" value="RAP"/>
    <property type="match status" value="1"/>
</dbReference>
<evidence type="ECO:0000256" key="1">
    <source>
        <dbReference type="ARBA" id="ARBA00004173"/>
    </source>
</evidence>
<sequence>MYVLKTGEEMLRGVIIFSRVISPWKQHNLHSQIKPVIHSCRDDCAVHHLQSLLQGHAFNNVRYFCEGVTQAPSFEGHVSNQSRFQAHTGRNKDAPGKAEANVPFHTKLQECLSPSDVLDLMEKCTPTHGQVSKSLTRMWNTTKKMSSEQRRFELKLMSEHPVFQCLFQRARVHAPHMSAIDLAYTLLAAIKLGVSQRSLVVQTLLRVLQERLNQFDEKSLCILATCLEKMETDKNTDALKQGLKLLLEDQLPTIQNVMLLQTLMQLFGNNAPPAMRRKLEAKALSMADEFTLPNALHMLTTLATMHLNSKPLLDICSRKIADNVHSVPFTRLLACLKSCRELNYRNFFLFSSISDYLANTLSMWSNKQVIFFLLEFEGLGFYPVALLDAFAGKVILNPDSLSFRDLLSILKAYSSLNHDLKGNQQEFLANMTRVLESYLPKMSSLDLLKAVSCLSVLGHFPQAPLQELLQEQHLGELLQRGRPYTAQAERKLYMLGLCLRLDRPALLPMLAPLPDLHSVLFPHQRPVNPGLVSALKSLVGETAVKDSVVVEGVYFIDCVITLSPEAKDVCSPSKHPRTSEKPQRIAVLSATPSSFCFGTTHPRSSLAIKIRHLQILGYEPVLVPIHELETCTNQDRIKVLKNLIFLHQESSRTED</sequence>
<dbReference type="Pfam" id="PF06743">
    <property type="entry name" value="FAST_1"/>
    <property type="match status" value="1"/>
</dbReference>
<dbReference type="PROSITE" id="PS51286">
    <property type="entry name" value="RAP"/>
    <property type="match status" value="1"/>
</dbReference>
<dbReference type="GO" id="GO:0005759">
    <property type="term" value="C:mitochondrial matrix"/>
    <property type="evidence" value="ECO:0007669"/>
    <property type="project" value="TreeGrafter"/>
</dbReference>
<reference evidence="4" key="4">
    <citation type="submission" date="2025-08" db="UniProtKB">
        <authorList>
            <consortium name="Ensembl"/>
        </authorList>
    </citation>
    <scope>IDENTIFICATION</scope>
</reference>
<reference evidence="4" key="5">
    <citation type="submission" date="2025-09" db="UniProtKB">
        <authorList>
            <consortium name="Ensembl"/>
        </authorList>
    </citation>
    <scope>IDENTIFICATION</scope>
</reference>
<feature type="domain" description="RAP" evidence="3">
    <location>
        <begin position="585"/>
        <end position="642"/>
    </location>
</feature>
<dbReference type="OMA" id="FEIRMDS"/>
<dbReference type="InterPro" id="IPR013584">
    <property type="entry name" value="RAP"/>
</dbReference>
<evidence type="ECO:0000313" key="5">
    <source>
        <dbReference type="Proteomes" id="UP000314983"/>
    </source>
</evidence>
<reference evidence="5" key="1">
    <citation type="journal article" date="2014" name="Science">
        <title>Nonhuman genetics. Genomic basis for the convergent evolution of electric organs.</title>
        <authorList>
            <person name="Gallant J.R."/>
            <person name="Traeger L.L."/>
            <person name="Volkening J.D."/>
            <person name="Moffett H."/>
            <person name="Chen P.H."/>
            <person name="Novina C.D."/>
            <person name="Phillips G.N.Jr."/>
            <person name="Anand R."/>
            <person name="Wells G.B."/>
            <person name="Pinch M."/>
            <person name="Guth R."/>
            <person name="Unguez G.A."/>
            <person name="Albert J.S."/>
            <person name="Zakon H.H."/>
            <person name="Samanta M.P."/>
            <person name="Sussman M.R."/>
        </authorList>
    </citation>
    <scope>NUCLEOTIDE SEQUENCE [LARGE SCALE GENOMIC DNA]</scope>
</reference>
<organism evidence="4 5">
    <name type="scientific">Electrophorus electricus</name>
    <name type="common">Electric eel</name>
    <name type="synonym">Gymnotus electricus</name>
    <dbReference type="NCBI Taxonomy" id="8005"/>
    <lineage>
        <taxon>Eukaryota</taxon>
        <taxon>Metazoa</taxon>
        <taxon>Chordata</taxon>
        <taxon>Craniata</taxon>
        <taxon>Vertebrata</taxon>
        <taxon>Euteleostomi</taxon>
        <taxon>Actinopterygii</taxon>
        <taxon>Neopterygii</taxon>
        <taxon>Teleostei</taxon>
        <taxon>Ostariophysi</taxon>
        <taxon>Gymnotiformes</taxon>
        <taxon>Gymnotoidei</taxon>
        <taxon>Gymnotidae</taxon>
        <taxon>Electrophorus</taxon>
    </lineage>
</organism>
<proteinExistence type="predicted"/>
<reference evidence="4" key="3">
    <citation type="submission" date="2020-05" db="EMBL/GenBank/DDBJ databases">
        <title>Electrophorus electricus (electric eel) genome, fEleEle1, primary haplotype.</title>
        <authorList>
            <person name="Myers G."/>
            <person name="Meyer A."/>
            <person name="Fedrigo O."/>
            <person name="Formenti G."/>
            <person name="Rhie A."/>
            <person name="Tracey A."/>
            <person name="Sims Y."/>
            <person name="Jarvis E.D."/>
        </authorList>
    </citation>
    <scope>NUCLEOTIDE SEQUENCE [LARGE SCALE GENOMIC DNA]</scope>
</reference>
<dbReference type="GO" id="GO:0035770">
    <property type="term" value="C:ribonucleoprotein granule"/>
    <property type="evidence" value="ECO:0007669"/>
    <property type="project" value="TreeGrafter"/>
</dbReference>
<name>A0A4W4E5U8_ELEEL</name>
<gene>
    <name evidence="4" type="primary">FASTKD2</name>
</gene>
<dbReference type="PANTHER" id="PTHR21228:SF1">
    <property type="entry name" value="FAST KINASE DOMAIN-CONTAINING PROTEIN 2, MITOCHONDRIAL"/>
    <property type="match status" value="1"/>
</dbReference>